<name>A0A7S1U8I6_9STRA</name>
<organism evidence="2">
    <name type="scientific">Phaeomonas parva</name>
    <dbReference type="NCBI Taxonomy" id="124430"/>
    <lineage>
        <taxon>Eukaryota</taxon>
        <taxon>Sar</taxon>
        <taxon>Stramenopiles</taxon>
        <taxon>Ochrophyta</taxon>
        <taxon>Pinguiophyceae</taxon>
        <taxon>Pinguiochrysidales</taxon>
        <taxon>Pinguiochrysidaceae</taxon>
        <taxon>Phaeomonas</taxon>
    </lineage>
</organism>
<reference evidence="2" key="1">
    <citation type="submission" date="2021-01" db="EMBL/GenBank/DDBJ databases">
        <authorList>
            <person name="Corre E."/>
            <person name="Pelletier E."/>
            <person name="Niang G."/>
            <person name="Scheremetjew M."/>
            <person name="Finn R."/>
            <person name="Kale V."/>
            <person name="Holt S."/>
            <person name="Cochrane G."/>
            <person name="Meng A."/>
            <person name="Brown T."/>
            <person name="Cohen L."/>
        </authorList>
    </citation>
    <scope>NUCLEOTIDE SEQUENCE</scope>
    <source>
        <strain evidence="2">CCMP2877</strain>
    </source>
</reference>
<keyword evidence="1" id="KW-0732">Signal</keyword>
<protein>
    <recommendedName>
        <fullName evidence="3">Peptidylprolyl isomerase</fullName>
    </recommendedName>
</protein>
<dbReference type="AlphaFoldDB" id="A0A7S1U8I6"/>
<gene>
    <name evidence="2" type="ORF">PPAR1163_LOCUS18629</name>
</gene>
<accession>A0A7S1U8I6</accession>
<evidence type="ECO:0000313" key="2">
    <source>
        <dbReference type="EMBL" id="CAD9260251.1"/>
    </source>
</evidence>
<sequence>MRVLLGLGFALGLAAAFRAPLRMSSAGEHNGKARIVGKDALSAGGEGARRQQVKFTIKGPVVEMEVFGAIGDECIKITDHFEEALGNDVIYREDKPERWQKAPVVEENTIFEQKFSEW</sequence>
<feature type="signal peptide" evidence="1">
    <location>
        <begin position="1"/>
        <end position="16"/>
    </location>
</feature>
<feature type="chain" id="PRO_5031158632" description="Peptidylprolyl isomerase" evidence="1">
    <location>
        <begin position="17"/>
        <end position="118"/>
    </location>
</feature>
<proteinExistence type="predicted"/>
<evidence type="ECO:0000256" key="1">
    <source>
        <dbReference type="SAM" id="SignalP"/>
    </source>
</evidence>
<dbReference type="EMBL" id="HBGJ01029500">
    <property type="protein sequence ID" value="CAD9260251.1"/>
    <property type="molecule type" value="Transcribed_RNA"/>
</dbReference>
<evidence type="ECO:0008006" key="3">
    <source>
        <dbReference type="Google" id="ProtNLM"/>
    </source>
</evidence>